<dbReference type="EMBL" id="NHMP01000004">
    <property type="protein sequence ID" value="OXE47806.1"/>
    <property type="molecule type" value="Genomic_DNA"/>
</dbReference>
<keyword evidence="3" id="KW-1185">Reference proteome</keyword>
<evidence type="ECO:0000313" key="3">
    <source>
        <dbReference type="Proteomes" id="UP000214610"/>
    </source>
</evidence>
<feature type="chain" id="PRO_5011309318" evidence="1">
    <location>
        <begin position="23"/>
        <end position="204"/>
    </location>
</feature>
<organism evidence="2 3">
    <name type="scientific">Turicimonas muris</name>
    <dbReference type="NCBI Taxonomy" id="1796652"/>
    <lineage>
        <taxon>Bacteria</taxon>
        <taxon>Pseudomonadati</taxon>
        <taxon>Pseudomonadota</taxon>
        <taxon>Betaproteobacteria</taxon>
        <taxon>Burkholderiales</taxon>
        <taxon>Sutterellaceae</taxon>
        <taxon>Turicimonas</taxon>
    </lineage>
</organism>
<keyword evidence="1" id="KW-0732">Signal</keyword>
<protein>
    <submittedName>
        <fullName evidence="2">Toluene tolerance protein</fullName>
    </submittedName>
</protein>
<dbReference type="AlphaFoldDB" id="A0A227KIS0"/>
<accession>A0A227KIS0</accession>
<reference evidence="3" key="1">
    <citation type="submission" date="2017-05" db="EMBL/GenBank/DDBJ databases">
        <title>Improved OligoMM genomes.</title>
        <authorList>
            <person name="Garzetti D."/>
        </authorList>
    </citation>
    <scope>NUCLEOTIDE SEQUENCE [LARGE SCALE GENOMIC DNA]</scope>
    <source>
        <strain evidence="3">YL45</strain>
    </source>
</reference>
<comment type="caution">
    <text evidence="2">The sequence shown here is derived from an EMBL/GenBank/DDBJ whole genome shotgun (WGS) entry which is preliminary data.</text>
</comment>
<gene>
    <name evidence="2" type="ORF">ADH67_08510</name>
</gene>
<evidence type="ECO:0000256" key="1">
    <source>
        <dbReference type="SAM" id="SignalP"/>
    </source>
</evidence>
<sequence length="204" mass="23109">MKNLGKLLVTFVLTLCAAVSFASVNLTNPPEQVITEVTDEVLTQIRNHPELQKEDPSAINNLVDKHILPYSDFPRMTRMAVGPQWRNATPEQKEEIQTLFRKLLIAVYSGALKEASDYSMQLGRNNINPNEKVVLVRTKLTASQREPIQLDYRLLKTKDNEWKVFDVNVGGVWLVENYRSQFASVISNGGINGLITELRKKANK</sequence>
<dbReference type="InterPro" id="IPR008869">
    <property type="entry name" value="MlaC/ttg2D"/>
</dbReference>
<dbReference type="PIRSF" id="PIRSF004649">
    <property type="entry name" value="MlaC"/>
    <property type="match status" value="1"/>
</dbReference>
<dbReference type="Pfam" id="PF05494">
    <property type="entry name" value="MlaC"/>
    <property type="match status" value="1"/>
</dbReference>
<proteinExistence type="predicted"/>
<feature type="signal peptide" evidence="1">
    <location>
        <begin position="1"/>
        <end position="22"/>
    </location>
</feature>
<dbReference type="PANTHER" id="PTHR36573">
    <property type="entry name" value="INTERMEMBRANE PHOSPHOLIPID TRANSPORT SYSTEM BINDING PROTEIN MLAC"/>
    <property type="match status" value="1"/>
</dbReference>
<dbReference type="RefSeq" id="WP_066595389.1">
    <property type="nucleotide sequence ID" value="NZ_CAJTBZ010000052.1"/>
</dbReference>
<dbReference type="InterPro" id="IPR042245">
    <property type="entry name" value="Tgt2/MlaC_sf"/>
</dbReference>
<name>A0A227KIS0_9BURK</name>
<dbReference type="Proteomes" id="UP000214610">
    <property type="component" value="Unassembled WGS sequence"/>
</dbReference>
<dbReference type="GeneID" id="78362848"/>
<evidence type="ECO:0000313" key="2">
    <source>
        <dbReference type="EMBL" id="OXE47806.1"/>
    </source>
</evidence>
<dbReference type="PANTHER" id="PTHR36573:SF1">
    <property type="entry name" value="INTERMEMBRANE PHOSPHOLIPID TRANSPORT SYSTEM BINDING PROTEIN MLAC"/>
    <property type="match status" value="1"/>
</dbReference>
<dbReference type="Gene3D" id="3.10.450.710">
    <property type="entry name" value="Tgt2/MlaC"/>
    <property type="match status" value="1"/>
</dbReference>